<dbReference type="Pfam" id="PF07859">
    <property type="entry name" value="Abhydrolase_3"/>
    <property type="match status" value="1"/>
</dbReference>
<dbReference type="InterPro" id="IPR050300">
    <property type="entry name" value="GDXG_lipolytic_enzyme"/>
</dbReference>
<dbReference type="InterPro" id="IPR013094">
    <property type="entry name" value="AB_hydrolase_3"/>
</dbReference>
<accession>A0ABV7TRH9</accession>
<evidence type="ECO:0000256" key="1">
    <source>
        <dbReference type="ARBA" id="ARBA00022801"/>
    </source>
</evidence>
<name>A0ABV7TRH9_9NEIS</name>
<proteinExistence type="predicted"/>
<feature type="domain" description="Alpha/beta hydrolase fold-3" evidence="2">
    <location>
        <begin position="83"/>
        <end position="288"/>
    </location>
</feature>
<dbReference type="Proteomes" id="UP001595636">
    <property type="component" value="Unassembled WGS sequence"/>
</dbReference>
<dbReference type="GO" id="GO:0016787">
    <property type="term" value="F:hydrolase activity"/>
    <property type="evidence" value="ECO:0007669"/>
    <property type="project" value="UniProtKB-KW"/>
</dbReference>
<dbReference type="RefSeq" id="WP_390276838.1">
    <property type="nucleotide sequence ID" value="NZ_JBHRYH010000009.1"/>
</dbReference>
<dbReference type="EMBL" id="JBHRYH010000009">
    <property type="protein sequence ID" value="MFC3625331.1"/>
    <property type="molecule type" value="Genomic_DNA"/>
</dbReference>
<dbReference type="InterPro" id="IPR029058">
    <property type="entry name" value="AB_hydrolase_fold"/>
</dbReference>
<comment type="caution">
    <text evidence="3">The sequence shown here is derived from an EMBL/GenBank/DDBJ whole genome shotgun (WGS) entry which is preliminary data.</text>
</comment>
<dbReference type="PANTHER" id="PTHR48081">
    <property type="entry name" value="AB HYDROLASE SUPERFAMILY PROTEIN C4A8.06C"/>
    <property type="match status" value="1"/>
</dbReference>
<sequence length="315" mass="33369">MAELDATVAAWLGKVNAAQAERLAAGWVATPIGAREALAGLIAAMVTPGPKLPWVNEAMVAGGDCPVPLRIYHPAPDDARPVLVYCHGGGHMAGSVSSYDPVCRRLAASSGHIVVAVEYRLAPENPYPAALDDVALVLRELWPALDAAGVRYRRERTLGGDSGGAALAATLAQRGQHDPALACDRLLLIYPSVDYTLTQPSIQRLGQGHLLESERIGWYFEHYFRLGGDRVAASPLHGTVTAAHPPTLLITGGFDPLLDEGAAYAAKLATAGVAVDYHCEAAHIHGFMLLEALLPEVCAANYQRIAAFLQRPLPA</sequence>
<evidence type="ECO:0000259" key="2">
    <source>
        <dbReference type="Pfam" id="PF07859"/>
    </source>
</evidence>
<dbReference type="Gene3D" id="3.40.50.1820">
    <property type="entry name" value="alpha/beta hydrolase"/>
    <property type="match status" value="1"/>
</dbReference>
<dbReference type="PANTHER" id="PTHR48081:SF8">
    <property type="entry name" value="ALPHA_BETA HYDROLASE FOLD-3 DOMAIN-CONTAINING PROTEIN-RELATED"/>
    <property type="match status" value="1"/>
</dbReference>
<organism evidence="3 4">
    <name type="scientific">Vogesella amnigena</name>
    <dbReference type="NCBI Taxonomy" id="1507449"/>
    <lineage>
        <taxon>Bacteria</taxon>
        <taxon>Pseudomonadati</taxon>
        <taxon>Pseudomonadota</taxon>
        <taxon>Betaproteobacteria</taxon>
        <taxon>Neisseriales</taxon>
        <taxon>Chromobacteriaceae</taxon>
        <taxon>Vogesella</taxon>
    </lineage>
</organism>
<protein>
    <submittedName>
        <fullName evidence="3">Alpha/beta hydrolase fold domain-containing protein</fullName>
    </submittedName>
</protein>
<keyword evidence="1 3" id="KW-0378">Hydrolase</keyword>
<dbReference type="SUPFAM" id="SSF53474">
    <property type="entry name" value="alpha/beta-Hydrolases"/>
    <property type="match status" value="1"/>
</dbReference>
<gene>
    <name evidence="3" type="ORF">ACFOKJ_04110</name>
</gene>
<evidence type="ECO:0000313" key="4">
    <source>
        <dbReference type="Proteomes" id="UP001595636"/>
    </source>
</evidence>
<keyword evidence="4" id="KW-1185">Reference proteome</keyword>
<reference evidence="4" key="1">
    <citation type="journal article" date="2019" name="Int. J. Syst. Evol. Microbiol.">
        <title>The Global Catalogue of Microorganisms (GCM) 10K type strain sequencing project: providing services to taxonomists for standard genome sequencing and annotation.</title>
        <authorList>
            <consortium name="The Broad Institute Genomics Platform"/>
            <consortium name="The Broad Institute Genome Sequencing Center for Infectious Disease"/>
            <person name="Wu L."/>
            <person name="Ma J."/>
        </authorList>
    </citation>
    <scope>NUCLEOTIDE SEQUENCE [LARGE SCALE GENOMIC DNA]</scope>
    <source>
        <strain evidence="4">KCTC 42195</strain>
    </source>
</reference>
<evidence type="ECO:0000313" key="3">
    <source>
        <dbReference type="EMBL" id="MFC3625331.1"/>
    </source>
</evidence>